<accession>A0ABT8QMS3</accession>
<comment type="caution">
    <text evidence="2">The sequence shown here is derived from an EMBL/GenBank/DDBJ whole genome shotgun (WGS) entry which is preliminary data.</text>
</comment>
<dbReference type="PANTHER" id="PTHR42754:SF1">
    <property type="entry name" value="LIPOPROTEIN"/>
    <property type="match status" value="1"/>
</dbReference>
<dbReference type="EMBL" id="JAMJEV010000005">
    <property type="protein sequence ID" value="MDO0822624.1"/>
    <property type="molecule type" value="Genomic_DNA"/>
</dbReference>
<reference evidence="2" key="1">
    <citation type="submission" date="2022-05" db="EMBL/GenBank/DDBJ databases">
        <title>Expanded diversity of anoxic marine methylotrophy in a Black Sea sulfate reducing microorganism.</title>
        <authorList>
            <person name="Fischer P.Q."/>
            <person name="Stams A.J.M."/>
            <person name="Villanueva L."/>
            <person name="Sousa D.Z."/>
        </authorList>
    </citation>
    <scope>NUCLEOTIDE SEQUENCE</scope>
    <source>
        <strain evidence="2">P130</strain>
    </source>
</reference>
<evidence type="ECO:0000256" key="1">
    <source>
        <dbReference type="SAM" id="SignalP"/>
    </source>
</evidence>
<dbReference type="InterPro" id="IPR011047">
    <property type="entry name" value="Quinoprotein_ADH-like_sf"/>
</dbReference>
<proteinExistence type="predicted"/>
<evidence type="ECO:0000313" key="2">
    <source>
        <dbReference type="EMBL" id="MDO0822624.1"/>
    </source>
</evidence>
<protein>
    <submittedName>
        <fullName evidence="2">Uncharacterized protein</fullName>
    </submittedName>
</protein>
<keyword evidence="3" id="KW-1185">Reference proteome</keyword>
<gene>
    <name evidence="2" type="ORF">M8H41_07130</name>
</gene>
<dbReference type="PANTHER" id="PTHR42754">
    <property type="entry name" value="ENDOGLUCANASE"/>
    <property type="match status" value="1"/>
</dbReference>
<dbReference type="Proteomes" id="UP001176021">
    <property type="component" value="Unassembled WGS sequence"/>
</dbReference>
<dbReference type="SUPFAM" id="SSF50998">
    <property type="entry name" value="Quinoprotein alcohol dehydrogenase-like"/>
    <property type="match status" value="1"/>
</dbReference>
<feature type="chain" id="PRO_5046666018" evidence="1">
    <location>
        <begin position="27"/>
        <end position="508"/>
    </location>
</feature>
<organism evidence="2 3">
    <name type="scientific">Desulfosporosinus nitroreducens</name>
    <dbReference type="NCBI Taxonomy" id="2018668"/>
    <lineage>
        <taxon>Bacteria</taxon>
        <taxon>Bacillati</taxon>
        <taxon>Bacillota</taxon>
        <taxon>Clostridia</taxon>
        <taxon>Eubacteriales</taxon>
        <taxon>Desulfitobacteriaceae</taxon>
        <taxon>Desulfosporosinus</taxon>
    </lineage>
</organism>
<evidence type="ECO:0000313" key="3">
    <source>
        <dbReference type="Proteomes" id="UP001176021"/>
    </source>
</evidence>
<sequence>MKKRSLQFSILVVLISILLLTSSSNPDPNAMPSDKDNASKLLLDGGFWHTLSGVTTNYVKLEDINPKAVPEIKLGMNIDILGGFIVQETTDGILCGYKISPLLSYVSSEVPKNTPKIRKLDKQGNILWDKQYDFLSISGQINNLVAYPDGSYVFSVQTYPHSRDRDLVFEKSLIIKCDKDGRELWKQEFEDYSGDLFRYLYLTEKEEIIAVGQWLSHNGKQTSNGAADIVVTKLAKDGKVLQQKGFGGNGFENLRFAQYDKELGIIINGTTTSRDGDFGIREDLPYADFVACLDESLTCNWVVQSKEKERFVYDQLALADGFIYLLGIDQGRAIIPATEGFRNYVLGDDQGVGSSAPVSQGFLIQIDKSGNRVWKKSHLYTDWGSTMSNLQNGDIVIASGQQNQGIMLILDKNGQEKKGLEDLKFVAKEIMPTQDGGFIVTAIREIKTIPQPAYVSSIWSDTELVAVKYKNDYSVEWRKTYDRHKDIKGLDYVFPLENGRIIVEGLQE</sequence>
<dbReference type="RefSeq" id="WP_301999146.1">
    <property type="nucleotide sequence ID" value="NZ_JAMJEV010000005.1"/>
</dbReference>
<feature type="signal peptide" evidence="1">
    <location>
        <begin position="1"/>
        <end position="26"/>
    </location>
</feature>
<keyword evidence="1" id="KW-0732">Signal</keyword>
<name>A0ABT8QMS3_9FIRM</name>